<protein>
    <submittedName>
        <fullName evidence="1">Uncharacterized protein</fullName>
    </submittedName>
</protein>
<dbReference type="AlphaFoldDB" id="E2AIE0"/>
<proteinExistence type="predicted"/>
<keyword evidence="2" id="KW-1185">Reference proteome</keyword>
<gene>
    <name evidence="1" type="ORF">EAG_09144</name>
</gene>
<evidence type="ECO:0000313" key="1">
    <source>
        <dbReference type="EMBL" id="EFN66797.1"/>
    </source>
</evidence>
<dbReference type="OrthoDB" id="7558613at2759"/>
<dbReference type="EMBL" id="GL439764">
    <property type="protein sequence ID" value="EFN66797.1"/>
    <property type="molecule type" value="Genomic_DNA"/>
</dbReference>
<reference evidence="1 2" key="1">
    <citation type="journal article" date="2010" name="Science">
        <title>Genomic comparison of the ants Camponotus floridanus and Harpegnathos saltator.</title>
        <authorList>
            <person name="Bonasio R."/>
            <person name="Zhang G."/>
            <person name="Ye C."/>
            <person name="Mutti N.S."/>
            <person name="Fang X."/>
            <person name="Qin N."/>
            <person name="Donahue G."/>
            <person name="Yang P."/>
            <person name="Li Q."/>
            <person name="Li C."/>
            <person name="Zhang P."/>
            <person name="Huang Z."/>
            <person name="Berger S.L."/>
            <person name="Reinberg D."/>
            <person name="Wang J."/>
            <person name="Liebig J."/>
        </authorList>
    </citation>
    <scope>NUCLEOTIDE SEQUENCE [LARGE SCALE GENOMIC DNA]</scope>
    <source>
        <strain evidence="2">C129</strain>
    </source>
</reference>
<accession>E2AIE0</accession>
<dbReference type="InParanoid" id="E2AIE0"/>
<evidence type="ECO:0000313" key="2">
    <source>
        <dbReference type="Proteomes" id="UP000000311"/>
    </source>
</evidence>
<dbReference type="Proteomes" id="UP000000311">
    <property type="component" value="Unassembled WGS sequence"/>
</dbReference>
<organism evidence="2">
    <name type="scientific">Camponotus floridanus</name>
    <name type="common">Florida carpenter ant</name>
    <dbReference type="NCBI Taxonomy" id="104421"/>
    <lineage>
        <taxon>Eukaryota</taxon>
        <taxon>Metazoa</taxon>
        <taxon>Ecdysozoa</taxon>
        <taxon>Arthropoda</taxon>
        <taxon>Hexapoda</taxon>
        <taxon>Insecta</taxon>
        <taxon>Pterygota</taxon>
        <taxon>Neoptera</taxon>
        <taxon>Endopterygota</taxon>
        <taxon>Hymenoptera</taxon>
        <taxon>Apocrita</taxon>
        <taxon>Aculeata</taxon>
        <taxon>Formicoidea</taxon>
        <taxon>Formicidae</taxon>
        <taxon>Formicinae</taxon>
        <taxon>Camponotus</taxon>
    </lineage>
</organism>
<sequence>MSSDEISRLRRMLRECTFTPWMCLWKIKYIRNLMDAILNIAITWNFENEVEIPGFVNIRCRHWIRQARLKQRRFLNALWCDRPPYRQWERRSPNIYADIFRLRRLFDMEPLVSDPAFKTEDFCDDDSSVEIWYDDANSLEETSSVRTDDGGF</sequence>
<name>E2AIE0_CAMFO</name>